<evidence type="ECO:0000313" key="2">
    <source>
        <dbReference type="RefSeq" id="XP_026725513.1"/>
    </source>
</evidence>
<dbReference type="KEGG" id="tnl:113492274"/>
<gene>
    <name evidence="2" type="primary">LOC113492274</name>
</gene>
<dbReference type="GeneID" id="113492274"/>
<name>A0A7E5VB57_TRINI</name>
<organism evidence="1 2">
    <name type="scientific">Trichoplusia ni</name>
    <name type="common">Cabbage looper</name>
    <dbReference type="NCBI Taxonomy" id="7111"/>
    <lineage>
        <taxon>Eukaryota</taxon>
        <taxon>Metazoa</taxon>
        <taxon>Ecdysozoa</taxon>
        <taxon>Arthropoda</taxon>
        <taxon>Hexapoda</taxon>
        <taxon>Insecta</taxon>
        <taxon>Pterygota</taxon>
        <taxon>Neoptera</taxon>
        <taxon>Endopterygota</taxon>
        <taxon>Lepidoptera</taxon>
        <taxon>Glossata</taxon>
        <taxon>Ditrysia</taxon>
        <taxon>Noctuoidea</taxon>
        <taxon>Noctuidae</taxon>
        <taxon>Plusiinae</taxon>
        <taxon>Trichoplusia</taxon>
    </lineage>
</organism>
<dbReference type="InParanoid" id="A0A7E5VB57"/>
<dbReference type="AlphaFoldDB" id="A0A7E5VB57"/>
<dbReference type="OrthoDB" id="3797628at2759"/>
<keyword evidence="1" id="KW-1185">Reference proteome</keyword>
<dbReference type="RefSeq" id="XP_026725513.1">
    <property type="nucleotide sequence ID" value="XM_026869712.1"/>
</dbReference>
<accession>A0A7E5VB57</accession>
<reference evidence="2" key="1">
    <citation type="submission" date="2025-08" db="UniProtKB">
        <authorList>
            <consortium name="RefSeq"/>
        </authorList>
    </citation>
    <scope>IDENTIFICATION</scope>
</reference>
<protein>
    <submittedName>
        <fullName evidence="2">Nuclear pore complex protein Nup98-Nup96-like isoform X1</fullName>
    </submittedName>
</protein>
<dbReference type="Proteomes" id="UP000322000">
    <property type="component" value="Chromosome 3"/>
</dbReference>
<evidence type="ECO:0000313" key="1">
    <source>
        <dbReference type="Proteomes" id="UP000322000"/>
    </source>
</evidence>
<sequence length="205" mass="21286">MNRGIKSSLCTTIIHQPALEASYLVGAGHYNAAHRVLLDDLMPRAVLADDLQSIAPLLERMNEAAQRHEVSGWESGGQALHHYLHVCDEILGLASCSDAAGVAARLEALRPRVAAAARALGALQPKSAAGRFARAEMGARLVQCTLAAGEAGARLAALLRALRLPPGTTHAAHSSISSLLAERAAESCSISSPNSPPAPQRAAAS</sequence>
<proteinExistence type="predicted"/>